<dbReference type="OrthoDB" id="323498at2759"/>
<reference evidence="2 3" key="1">
    <citation type="submission" date="2016-11" db="EMBL/GenBank/DDBJ databases">
        <title>The macronuclear genome of Stentor coeruleus: a giant cell with tiny introns.</title>
        <authorList>
            <person name="Slabodnick M."/>
            <person name="Ruby J.G."/>
            <person name="Reiff S.B."/>
            <person name="Swart E.C."/>
            <person name="Gosai S."/>
            <person name="Prabakaran S."/>
            <person name="Witkowska E."/>
            <person name="Larue G.E."/>
            <person name="Fisher S."/>
            <person name="Freeman R.M."/>
            <person name="Gunawardena J."/>
            <person name="Chu W."/>
            <person name="Stover N.A."/>
            <person name="Gregory B.D."/>
            <person name="Nowacki M."/>
            <person name="Derisi J."/>
            <person name="Roy S.W."/>
            <person name="Marshall W.F."/>
            <person name="Sood P."/>
        </authorList>
    </citation>
    <scope>NUCLEOTIDE SEQUENCE [LARGE SCALE GENOMIC DNA]</scope>
    <source>
        <strain evidence="2">WM001</strain>
    </source>
</reference>
<dbReference type="Proteomes" id="UP000187209">
    <property type="component" value="Unassembled WGS sequence"/>
</dbReference>
<feature type="region of interest" description="Disordered" evidence="1">
    <location>
        <begin position="1"/>
        <end position="23"/>
    </location>
</feature>
<dbReference type="EMBL" id="MPUH01000183">
    <property type="protein sequence ID" value="OMJ87181.1"/>
    <property type="molecule type" value="Genomic_DNA"/>
</dbReference>
<evidence type="ECO:0000313" key="2">
    <source>
        <dbReference type="EMBL" id="OMJ87181.1"/>
    </source>
</evidence>
<protein>
    <recommendedName>
        <fullName evidence="4">LITAF domain-containing protein</fullName>
    </recommendedName>
</protein>
<evidence type="ECO:0000256" key="1">
    <source>
        <dbReference type="SAM" id="MobiDB-lite"/>
    </source>
</evidence>
<accession>A0A1R2CDU7</accession>
<gene>
    <name evidence="2" type="ORF">SteCoe_11103</name>
</gene>
<organism evidence="2 3">
    <name type="scientific">Stentor coeruleus</name>
    <dbReference type="NCBI Taxonomy" id="5963"/>
    <lineage>
        <taxon>Eukaryota</taxon>
        <taxon>Sar</taxon>
        <taxon>Alveolata</taxon>
        <taxon>Ciliophora</taxon>
        <taxon>Postciliodesmatophora</taxon>
        <taxon>Heterotrichea</taxon>
        <taxon>Heterotrichida</taxon>
        <taxon>Stentoridae</taxon>
        <taxon>Stentor</taxon>
    </lineage>
</organism>
<comment type="caution">
    <text evidence="2">The sequence shown here is derived from an EMBL/GenBank/DDBJ whole genome shotgun (WGS) entry which is preliminary data.</text>
</comment>
<keyword evidence="3" id="KW-1185">Reference proteome</keyword>
<evidence type="ECO:0008006" key="4">
    <source>
        <dbReference type="Google" id="ProtNLM"/>
    </source>
</evidence>
<dbReference type="AlphaFoldDB" id="A0A1R2CDU7"/>
<evidence type="ECO:0000313" key="3">
    <source>
        <dbReference type="Proteomes" id="UP000187209"/>
    </source>
</evidence>
<sequence>MSYSKKLQPNSNYHTKPSTQSTQSFIPKIQNKSLLTESKAKIFFQEFSLNDIIPSLDNTHNRKFSQPIGVLTPELLFCHKKYKSFNQKPLVYIYDTSATSPREDLETEDIKYTSHSRNITDDSFEANRISPIISENHSRNFFYTTSNPTLASKNPSPSKKTPNILSPQETITSLDLSASNLPVFGTNPCTAYCFYCDKIVHTQVEFSNKTNMASGLLKFVSSIFSCCGEPSWLLKLQVHKCRKCRKILAKSCI</sequence>
<name>A0A1R2CDU7_9CILI</name>
<proteinExistence type="predicted"/>